<evidence type="ECO:0000313" key="4">
    <source>
        <dbReference type="RefSeq" id="XP_022133763.1"/>
    </source>
</evidence>
<evidence type="ECO:0000313" key="3">
    <source>
        <dbReference type="RefSeq" id="XP_022133762.1"/>
    </source>
</evidence>
<accession>A0A6J1BXN6</accession>
<evidence type="ECO:0000259" key="1">
    <source>
        <dbReference type="SMART" id="SM00666"/>
    </source>
</evidence>
<dbReference type="InterPro" id="IPR000270">
    <property type="entry name" value="PB1_dom"/>
</dbReference>
<dbReference type="SMART" id="SM00666">
    <property type="entry name" value="PB1"/>
    <property type="match status" value="1"/>
</dbReference>
<evidence type="ECO:0000313" key="5">
    <source>
        <dbReference type="RefSeq" id="XP_022133765.1"/>
    </source>
</evidence>
<proteinExistence type="predicted"/>
<dbReference type="AlphaFoldDB" id="A0A6J1BXN6"/>
<dbReference type="PANTHER" id="PTHR31066">
    <property type="entry name" value="OS05G0427100 PROTEIN-RELATED"/>
    <property type="match status" value="1"/>
</dbReference>
<gene>
    <name evidence="3 4 5" type="primary">LOC111006259</name>
</gene>
<feature type="domain" description="PB1" evidence="1">
    <location>
        <begin position="32"/>
        <end position="125"/>
    </location>
</feature>
<dbReference type="SUPFAM" id="SSF54277">
    <property type="entry name" value="CAD &amp; PB1 domains"/>
    <property type="match status" value="1"/>
</dbReference>
<protein>
    <submittedName>
        <fullName evidence="3 4">Uncharacterized protein LOC111006259</fullName>
    </submittedName>
</protein>
<dbReference type="CDD" id="cd06410">
    <property type="entry name" value="PB1_UP2"/>
    <property type="match status" value="1"/>
</dbReference>
<dbReference type="RefSeq" id="XP_022133762.1">
    <property type="nucleotide sequence ID" value="XM_022278070.1"/>
</dbReference>
<sequence>MDPPQPPSPPQSAASIKLRLMCSYGGRITPRPRTKSLCYLGGETRIISVDPAAVNTLSAFISHLLTILAITPPFTLKYQLPHSALDSLISLSSDDDLQFMLCEHLRLSSSISTASAPSRIRLFVFFPEPEKPTTAQNVIHHPKTEAWLVDALESAKILQKGRDCSVGFDGEGLIGENEGKGVGDLGTGGVSLAESMVLETSSSFGSSSSSASLANVPLIKPLNEDFAFSSLDNAVASEIAATSSCSSIENAVMSIPVISESYFHDPAAGIHPQNAIDFSGYTLAPRPNSFQPQALQFVQAGTPVESCLPSMFPMASYYPAQQPQFLHYQPMPNHMYPLYFLPVGQTQVSTPSNLPMQWGLRDAATGSLSHALVPDASPVALSQVAYKEVIPEPHPQNFGATPPLANPVALEPADEVRQQPVSISNDAAVALSGEVARIRNECNDDDLARTQIYKSQPPPPLVPSQLQSKANASTTLLSDAMAQLQMIKIKQ</sequence>
<dbReference type="RefSeq" id="XP_022133765.1">
    <property type="nucleotide sequence ID" value="XM_022278073.1"/>
</dbReference>
<reference evidence="3 4" key="1">
    <citation type="submission" date="2025-04" db="UniProtKB">
        <authorList>
            <consortium name="RefSeq"/>
        </authorList>
    </citation>
    <scope>IDENTIFICATION</scope>
    <source>
        <strain evidence="3 4">OHB3-1</strain>
    </source>
</reference>
<dbReference type="OrthoDB" id="1720031at2759"/>
<dbReference type="InterPro" id="IPR053198">
    <property type="entry name" value="Gynoecium_Dev_Regulator"/>
</dbReference>
<dbReference type="Pfam" id="PF00564">
    <property type="entry name" value="PB1"/>
    <property type="match status" value="1"/>
</dbReference>
<evidence type="ECO:0000313" key="2">
    <source>
        <dbReference type="Proteomes" id="UP000504603"/>
    </source>
</evidence>
<dbReference type="GeneID" id="111006259"/>
<dbReference type="KEGG" id="mcha:111006259"/>
<dbReference type="RefSeq" id="XP_022133763.1">
    <property type="nucleotide sequence ID" value="XM_022278071.1"/>
</dbReference>
<organism evidence="2 3">
    <name type="scientific">Momordica charantia</name>
    <name type="common">Bitter gourd</name>
    <name type="synonym">Balsam pear</name>
    <dbReference type="NCBI Taxonomy" id="3673"/>
    <lineage>
        <taxon>Eukaryota</taxon>
        <taxon>Viridiplantae</taxon>
        <taxon>Streptophyta</taxon>
        <taxon>Embryophyta</taxon>
        <taxon>Tracheophyta</taxon>
        <taxon>Spermatophyta</taxon>
        <taxon>Magnoliopsida</taxon>
        <taxon>eudicotyledons</taxon>
        <taxon>Gunneridae</taxon>
        <taxon>Pentapetalae</taxon>
        <taxon>rosids</taxon>
        <taxon>fabids</taxon>
        <taxon>Cucurbitales</taxon>
        <taxon>Cucurbitaceae</taxon>
        <taxon>Momordiceae</taxon>
        <taxon>Momordica</taxon>
    </lineage>
</organism>
<dbReference type="Proteomes" id="UP000504603">
    <property type="component" value="Unplaced"/>
</dbReference>
<name>A0A6J1BXN6_MOMCH</name>
<keyword evidence="2" id="KW-1185">Reference proteome</keyword>
<dbReference type="PANTHER" id="PTHR31066:SF57">
    <property type="entry name" value="PROTEIN PAL OF QUIRKY"/>
    <property type="match status" value="1"/>
</dbReference>